<dbReference type="InterPro" id="IPR036683">
    <property type="entry name" value="CO_DH_flav_C_dom_sf"/>
</dbReference>
<name>A0A8J3HXV7_9CHLR</name>
<dbReference type="InterPro" id="IPR016166">
    <property type="entry name" value="FAD-bd_PCMH"/>
</dbReference>
<dbReference type="Pfam" id="PF03450">
    <property type="entry name" value="CO_deh_flav_C"/>
    <property type="match status" value="1"/>
</dbReference>
<evidence type="ECO:0000256" key="3">
    <source>
        <dbReference type="ARBA" id="ARBA00023002"/>
    </source>
</evidence>
<dbReference type="RefSeq" id="WP_220195024.1">
    <property type="nucleotide sequence ID" value="NZ_BNJF01000001.1"/>
</dbReference>
<accession>A0A8J3HXV7</accession>
<gene>
    <name evidence="5" type="ORF">KSX_01520</name>
</gene>
<keyword evidence="2" id="KW-0274">FAD</keyword>
<dbReference type="AlphaFoldDB" id="A0A8J3HXV7"/>
<evidence type="ECO:0000256" key="1">
    <source>
        <dbReference type="ARBA" id="ARBA00022630"/>
    </source>
</evidence>
<evidence type="ECO:0000259" key="4">
    <source>
        <dbReference type="PROSITE" id="PS51387"/>
    </source>
</evidence>
<dbReference type="GO" id="GO:0016491">
    <property type="term" value="F:oxidoreductase activity"/>
    <property type="evidence" value="ECO:0007669"/>
    <property type="project" value="UniProtKB-KW"/>
</dbReference>
<dbReference type="EMBL" id="BNJF01000001">
    <property type="protein sequence ID" value="GHO41989.1"/>
    <property type="molecule type" value="Genomic_DNA"/>
</dbReference>
<sequence>MIPGSFDYVTASSVSEAIALLQQHGDEAKVLAGGHSLIPILRFRLASPSFLIDINRIAELDYIRETDGVLHIGALTREADLDYSPLIRARYPILWDTAKVVADPVVRNWATIGGNLAHADPANDHPATMLALGASVVAVGPAGQRVIPIEFFFTDASFETTLDPLEILTEIRIPAPSEHSGGAYLKLERKVGDYAIAGVAAYVTLDNDGLVTRAGLALTNVGPTPLKARDAEQALLGKPLDEATIRQAADLAATASQPTSDTRGTAEYKRAMVRTLCLRALRKASARITGGE</sequence>
<protein>
    <submittedName>
        <fullName evidence="5">Carbon monoxide dehydrogenase medium subunit</fullName>
    </submittedName>
</protein>
<keyword evidence="3" id="KW-0560">Oxidoreductase</keyword>
<dbReference type="GO" id="GO:0071949">
    <property type="term" value="F:FAD binding"/>
    <property type="evidence" value="ECO:0007669"/>
    <property type="project" value="InterPro"/>
</dbReference>
<dbReference type="Gene3D" id="3.30.43.10">
    <property type="entry name" value="Uridine Diphospho-n-acetylenolpyruvylglucosamine Reductase, domain 2"/>
    <property type="match status" value="1"/>
</dbReference>
<dbReference type="InterPro" id="IPR005107">
    <property type="entry name" value="CO_DH_flav_C"/>
</dbReference>
<dbReference type="PANTHER" id="PTHR42659">
    <property type="entry name" value="XANTHINE DEHYDROGENASE SUBUNIT C-RELATED"/>
    <property type="match status" value="1"/>
</dbReference>
<evidence type="ECO:0000313" key="5">
    <source>
        <dbReference type="EMBL" id="GHO41989.1"/>
    </source>
</evidence>
<keyword evidence="6" id="KW-1185">Reference proteome</keyword>
<proteinExistence type="predicted"/>
<dbReference type="InterPro" id="IPR016169">
    <property type="entry name" value="FAD-bd_PCMH_sub2"/>
</dbReference>
<dbReference type="FunFam" id="3.30.465.10:FF:000017">
    <property type="entry name" value="Xanthine dehydrogenase, FAD binding subunit"/>
    <property type="match status" value="1"/>
</dbReference>
<dbReference type="Gene3D" id="3.30.465.10">
    <property type="match status" value="1"/>
</dbReference>
<dbReference type="InterPro" id="IPR036318">
    <property type="entry name" value="FAD-bd_PCMH-like_sf"/>
</dbReference>
<reference evidence="5" key="1">
    <citation type="submission" date="2020-10" db="EMBL/GenBank/DDBJ databases">
        <title>Taxonomic study of unclassified bacteria belonging to the class Ktedonobacteria.</title>
        <authorList>
            <person name="Yabe S."/>
            <person name="Wang C.M."/>
            <person name="Zheng Y."/>
            <person name="Sakai Y."/>
            <person name="Cavaletti L."/>
            <person name="Monciardini P."/>
            <person name="Donadio S."/>
        </authorList>
    </citation>
    <scope>NUCLEOTIDE SEQUENCE</scope>
    <source>
        <strain evidence="5">SOSP1-1</strain>
    </source>
</reference>
<dbReference type="InterPro" id="IPR002346">
    <property type="entry name" value="Mopterin_DH_FAD-bd"/>
</dbReference>
<dbReference type="Gene3D" id="3.30.390.50">
    <property type="entry name" value="CO dehydrogenase flavoprotein, C-terminal domain"/>
    <property type="match status" value="1"/>
</dbReference>
<dbReference type="Pfam" id="PF00941">
    <property type="entry name" value="FAD_binding_5"/>
    <property type="match status" value="1"/>
</dbReference>
<evidence type="ECO:0000313" key="6">
    <source>
        <dbReference type="Proteomes" id="UP000612362"/>
    </source>
</evidence>
<comment type="caution">
    <text evidence="5">The sequence shown here is derived from an EMBL/GenBank/DDBJ whole genome shotgun (WGS) entry which is preliminary data.</text>
</comment>
<organism evidence="5 6">
    <name type="scientific">Ktedonospora formicarum</name>
    <dbReference type="NCBI Taxonomy" id="2778364"/>
    <lineage>
        <taxon>Bacteria</taxon>
        <taxon>Bacillati</taxon>
        <taxon>Chloroflexota</taxon>
        <taxon>Ktedonobacteria</taxon>
        <taxon>Ktedonobacterales</taxon>
        <taxon>Ktedonobacteraceae</taxon>
        <taxon>Ktedonospora</taxon>
    </lineage>
</organism>
<dbReference type="InterPro" id="IPR016167">
    <property type="entry name" value="FAD-bd_PCMH_sub1"/>
</dbReference>
<dbReference type="Proteomes" id="UP000612362">
    <property type="component" value="Unassembled WGS sequence"/>
</dbReference>
<dbReference type="InterPro" id="IPR051312">
    <property type="entry name" value="Diverse_Substr_Oxidored"/>
</dbReference>
<keyword evidence="1" id="KW-0285">Flavoprotein</keyword>
<dbReference type="SUPFAM" id="SSF55447">
    <property type="entry name" value="CO dehydrogenase flavoprotein C-terminal domain-like"/>
    <property type="match status" value="1"/>
</dbReference>
<evidence type="ECO:0000256" key="2">
    <source>
        <dbReference type="ARBA" id="ARBA00022827"/>
    </source>
</evidence>
<dbReference type="PROSITE" id="PS51387">
    <property type="entry name" value="FAD_PCMH"/>
    <property type="match status" value="1"/>
</dbReference>
<dbReference type="PANTHER" id="PTHR42659:SF2">
    <property type="entry name" value="XANTHINE DEHYDROGENASE SUBUNIT C-RELATED"/>
    <property type="match status" value="1"/>
</dbReference>
<feature type="domain" description="FAD-binding PCMH-type" evidence="4">
    <location>
        <begin position="1"/>
        <end position="178"/>
    </location>
</feature>
<dbReference type="SMART" id="SM01092">
    <property type="entry name" value="CO_deh_flav_C"/>
    <property type="match status" value="1"/>
</dbReference>
<dbReference type="SUPFAM" id="SSF56176">
    <property type="entry name" value="FAD-binding/transporter-associated domain-like"/>
    <property type="match status" value="1"/>
</dbReference>